<comment type="catalytic activity">
    <reaction evidence="2">
        <text>2 superoxide + 2 H(+) = H2O2 + O2</text>
        <dbReference type="Rhea" id="RHEA:20696"/>
        <dbReference type="ChEBI" id="CHEBI:15378"/>
        <dbReference type="ChEBI" id="CHEBI:15379"/>
        <dbReference type="ChEBI" id="CHEBI:16240"/>
        <dbReference type="ChEBI" id="CHEBI:18421"/>
        <dbReference type="EC" id="1.15.1.1"/>
    </reaction>
</comment>
<dbReference type="RefSeq" id="WP_252168026.1">
    <property type="nucleotide sequence ID" value="NZ_CP084930.1"/>
</dbReference>
<dbReference type="PROSITE" id="PS00087">
    <property type="entry name" value="SOD_CU_ZN_1"/>
    <property type="match status" value="1"/>
</dbReference>
<dbReference type="Proteomes" id="UP001056937">
    <property type="component" value="Chromosome 1"/>
</dbReference>
<comment type="cofactor">
    <cofactor evidence="2">
        <name>Zn(2+)</name>
        <dbReference type="ChEBI" id="CHEBI:29105"/>
    </cofactor>
    <text evidence="2">Binds 1 zinc ion per subunit.</text>
</comment>
<keyword evidence="2" id="KW-0479">Metal-binding</keyword>
<name>A0ABY4XB74_9SPHN</name>
<dbReference type="EC" id="1.15.1.1" evidence="2"/>
<keyword evidence="6" id="KW-1185">Reference proteome</keyword>
<evidence type="ECO:0000256" key="2">
    <source>
        <dbReference type="RuleBase" id="RU000393"/>
    </source>
</evidence>
<sequence>MRIPLAALLVAALAAPLPAQAPSRTVSFRSATGAAGTATLTAAPKGLLIHVEAEGLSPGWHAIHVHAVGDCSDAGFKKAGGHVHGDGAAVHGLLNPAATDRGDLPNIYADADGHARAELFTPMLALADGQGDRLNILDADGAALVIHANKDDYTSQPIGGAGDRVACAVVK</sequence>
<gene>
    <name evidence="5" type="ORF">LHA26_07150</name>
</gene>
<evidence type="ECO:0000313" key="5">
    <source>
        <dbReference type="EMBL" id="USI74222.1"/>
    </source>
</evidence>
<evidence type="ECO:0000259" key="4">
    <source>
        <dbReference type="Pfam" id="PF00080"/>
    </source>
</evidence>
<dbReference type="PANTHER" id="PTHR10003">
    <property type="entry name" value="SUPEROXIDE DISMUTASE CU-ZN -RELATED"/>
    <property type="match status" value="1"/>
</dbReference>
<comment type="function">
    <text evidence="2">Destroys radicals which are normally produced within the cells and which are toxic to biological systems.</text>
</comment>
<dbReference type="InterPro" id="IPR036423">
    <property type="entry name" value="SOD-like_Cu/Zn_dom_sf"/>
</dbReference>
<evidence type="ECO:0000256" key="1">
    <source>
        <dbReference type="ARBA" id="ARBA00010457"/>
    </source>
</evidence>
<dbReference type="PROSITE" id="PS00332">
    <property type="entry name" value="SOD_CU_ZN_2"/>
    <property type="match status" value="1"/>
</dbReference>
<dbReference type="Pfam" id="PF00080">
    <property type="entry name" value="Sod_Cu"/>
    <property type="match status" value="1"/>
</dbReference>
<dbReference type="Gene3D" id="2.60.40.200">
    <property type="entry name" value="Superoxide dismutase, copper/zinc binding domain"/>
    <property type="match status" value="1"/>
</dbReference>
<evidence type="ECO:0000313" key="6">
    <source>
        <dbReference type="Proteomes" id="UP001056937"/>
    </source>
</evidence>
<keyword evidence="2" id="KW-0862">Zinc</keyword>
<reference evidence="5" key="1">
    <citation type="journal article" date="2022" name="Toxins">
        <title>Genomic Analysis of Sphingopyxis sp. USTB-05 for Biodegrading Cyanobacterial Hepatotoxins.</title>
        <authorList>
            <person name="Liu C."/>
            <person name="Xu Q."/>
            <person name="Zhao Z."/>
            <person name="Zhang H."/>
            <person name="Liu X."/>
            <person name="Yin C."/>
            <person name="Liu Y."/>
            <person name="Yan H."/>
        </authorList>
    </citation>
    <scope>NUCLEOTIDE SEQUENCE</scope>
    <source>
        <strain evidence="5">NBD5</strain>
    </source>
</reference>
<proteinExistence type="inferred from homology"/>
<dbReference type="InterPro" id="IPR024134">
    <property type="entry name" value="SOD_Cu/Zn_/chaperone"/>
</dbReference>
<comment type="similarity">
    <text evidence="1 2">Belongs to the Cu-Zn superoxide dismutase family.</text>
</comment>
<dbReference type="InterPro" id="IPR018152">
    <property type="entry name" value="SOD_Cu/Zn_BS"/>
</dbReference>
<dbReference type="SUPFAM" id="SSF49329">
    <property type="entry name" value="Cu,Zn superoxide dismutase-like"/>
    <property type="match status" value="1"/>
</dbReference>
<organism evidence="5 6">
    <name type="scientific">Sphingomonas morindae</name>
    <dbReference type="NCBI Taxonomy" id="1541170"/>
    <lineage>
        <taxon>Bacteria</taxon>
        <taxon>Pseudomonadati</taxon>
        <taxon>Pseudomonadota</taxon>
        <taxon>Alphaproteobacteria</taxon>
        <taxon>Sphingomonadales</taxon>
        <taxon>Sphingomonadaceae</taxon>
        <taxon>Sphingomonas</taxon>
    </lineage>
</organism>
<comment type="cofactor">
    <cofactor evidence="2">
        <name>Cu cation</name>
        <dbReference type="ChEBI" id="CHEBI:23378"/>
    </cofactor>
    <text evidence="2">Binds 1 copper ion per subunit.</text>
</comment>
<feature type="chain" id="PRO_5045700451" description="Superoxide dismutase [Cu-Zn]" evidence="3">
    <location>
        <begin position="22"/>
        <end position="171"/>
    </location>
</feature>
<feature type="signal peptide" evidence="3">
    <location>
        <begin position="1"/>
        <end position="21"/>
    </location>
</feature>
<evidence type="ECO:0000256" key="3">
    <source>
        <dbReference type="SAM" id="SignalP"/>
    </source>
</evidence>
<keyword evidence="3" id="KW-0732">Signal</keyword>
<feature type="domain" description="Superoxide dismutase copper/zinc binding" evidence="4">
    <location>
        <begin position="35"/>
        <end position="170"/>
    </location>
</feature>
<dbReference type="InterPro" id="IPR001424">
    <property type="entry name" value="SOD_Cu_Zn_dom"/>
</dbReference>
<keyword evidence="2" id="KW-0186">Copper</keyword>
<keyword evidence="2" id="KW-0560">Oxidoreductase</keyword>
<protein>
    <recommendedName>
        <fullName evidence="2">Superoxide dismutase [Cu-Zn]</fullName>
        <ecNumber evidence="2">1.15.1.1</ecNumber>
    </recommendedName>
</protein>
<accession>A0ABY4XB74</accession>
<dbReference type="EMBL" id="CP084930">
    <property type="protein sequence ID" value="USI74222.1"/>
    <property type="molecule type" value="Genomic_DNA"/>
</dbReference>